<evidence type="ECO:0000313" key="22">
    <source>
        <dbReference type="Proteomes" id="UP000694390"/>
    </source>
</evidence>
<dbReference type="Gene3D" id="3.30.1010.10">
    <property type="entry name" value="Phosphatidylinositol 3-kinase Catalytic Subunit, Chain A, domain 4"/>
    <property type="match status" value="1"/>
</dbReference>
<dbReference type="GO" id="GO:0005777">
    <property type="term" value="C:peroxisome"/>
    <property type="evidence" value="ECO:0007669"/>
    <property type="project" value="TreeGrafter"/>
</dbReference>
<dbReference type="Ensembl" id="ENSGEVT00005009717.1">
    <property type="protein sequence ID" value="ENSGEVP00005009264.1"/>
    <property type="gene ID" value="ENSGEVG00005006574.1"/>
</dbReference>
<dbReference type="Proteomes" id="UP000694390">
    <property type="component" value="Chromosome 6"/>
</dbReference>
<evidence type="ECO:0000259" key="18">
    <source>
        <dbReference type="PROSITE" id="PS50290"/>
    </source>
</evidence>
<feature type="region of interest" description="Disordered" evidence="17">
    <location>
        <begin position="425"/>
        <end position="446"/>
    </location>
</feature>
<comment type="similarity">
    <text evidence="3">Belongs to the PI3/PI4-kinase family. Type III PI4K subfamily.</text>
</comment>
<feature type="domain" description="PIK helical" evidence="19">
    <location>
        <begin position="258"/>
        <end position="498"/>
    </location>
</feature>
<comment type="cofactor">
    <cofactor evidence="1">
        <name>Mn(2+)</name>
        <dbReference type="ChEBI" id="CHEBI:29035"/>
    </cofactor>
</comment>
<dbReference type="InterPro" id="IPR057756">
    <property type="entry name" value="PI3-kinase_type3/VPS34_cat"/>
</dbReference>
<dbReference type="FunFam" id="1.25.40.70:FF:000003">
    <property type="entry name" value="Phosphatidylinositol 3-kinase catalytic subunit type 3"/>
    <property type="match status" value="1"/>
</dbReference>
<evidence type="ECO:0000256" key="10">
    <source>
        <dbReference type="ARBA" id="ARBA00022840"/>
    </source>
</evidence>
<evidence type="ECO:0000256" key="12">
    <source>
        <dbReference type="ARBA" id="ARBA00023098"/>
    </source>
</evidence>
<name>A0A8C4VYV2_9SAUR</name>
<dbReference type="EC" id="2.7.1.137" evidence="4 16"/>
<comment type="subcellular location">
    <subcellularLocation>
        <location evidence="2">Midbody</location>
    </subcellularLocation>
</comment>
<evidence type="ECO:0000256" key="11">
    <source>
        <dbReference type="ARBA" id="ARBA00023006"/>
    </source>
</evidence>
<dbReference type="GO" id="GO:0000045">
    <property type="term" value="P:autophagosome assembly"/>
    <property type="evidence" value="ECO:0007669"/>
    <property type="project" value="TreeGrafter"/>
</dbReference>
<comment type="catalytic activity">
    <reaction evidence="15">
        <text>a 1,2-diacyl-sn-glycero-3-phospho-(1D-myo-inositol) + ATP = a 1,2-diacyl-sn-glycero-3-phospho-(1D-myo-inositol-3-phosphate) + ADP + H(+)</text>
        <dbReference type="Rhea" id="RHEA:12709"/>
        <dbReference type="ChEBI" id="CHEBI:15378"/>
        <dbReference type="ChEBI" id="CHEBI:30616"/>
        <dbReference type="ChEBI" id="CHEBI:57880"/>
        <dbReference type="ChEBI" id="CHEBI:58088"/>
        <dbReference type="ChEBI" id="CHEBI:456216"/>
        <dbReference type="EC" id="2.7.1.137"/>
    </reaction>
    <physiologicalReaction direction="left-to-right" evidence="15">
        <dbReference type="Rhea" id="RHEA:12710"/>
    </physiologicalReaction>
</comment>
<feature type="region of interest" description="Disordered" evidence="17">
    <location>
        <begin position="389"/>
        <end position="412"/>
    </location>
</feature>
<dbReference type="Pfam" id="PF00454">
    <property type="entry name" value="PI3_PI4_kinase"/>
    <property type="match status" value="1"/>
</dbReference>
<dbReference type="InterPro" id="IPR001263">
    <property type="entry name" value="PI3K_accessory_dom"/>
</dbReference>
<dbReference type="GO" id="GO:0000407">
    <property type="term" value="C:phagophore assembly site"/>
    <property type="evidence" value="ECO:0007669"/>
    <property type="project" value="TreeGrafter"/>
</dbReference>
<evidence type="ECO:0000256" key="4">
    <source>
        <dbReference type="ARBA" id="ARBA00012073"/>
    </source>
</evidence>
<dbReference type="SUPFAM" id="SSF49562">
    <property type="entry name" value="C2 domain (Calcium/lipid-binding domain, CaLB)"/>
    <property type="match status" value="1"/>
</dbReference>
<evidence type="ECO:0000256" key="13">
    <source>
        <dbReference type="ARBA" id="ARBA00023211"/>
    </source>
</evidence>
<evidence type="ECO:0000256" key="15">
    <source>
        <dbReference type="ARBA" id="ARBA00023985"/>
    </source>
</evidence>
<keyword evidence="22" id="KW-1185">Reference proteome</keyword>
<keyword evidence="13" id="KW-0464">Manganese</keyword>
<dbReference type="SMART" id="SM00142">
    <property type="entry name" value="PI3K_C2"/>
    <property type="match status" value="1"/>
</dbReference>
<evidence type="ECO:0000256" key="17">
    <source>
        <dbReference type="SAM" id="MobiDB-lite"/>
    </source>
</evidence>
<feature type="compositionally biased region" description="Pro residues" evidence="17">
    <location>
        <begin position="427"/>
        <end position="437"/>
    </location>
</feature>
<reference evidence="21" key="2">
    <citation type="submission" date="2025-08" db="UniProtKB">
        <authorList>
            <consortium name="Ensembl"/>
        </authorList>
    </citation>
    <scope>IDENTIFICATION</scope>
</reference>
<keyword evidence="6" id="KW-0132">Cell division</keyword>
<keyword evidence="8 16" id="KW-0547">Nucleotide-binding</keyword>
<dbReference type="PROSITE" id="PS00916">
    <property type="entry name" value="PI3_4_KINASE_2"/>
    <property type="match status" value="1"/>
</dbReference>
<feature type="region of interest" description="Disordered" evidence="17">
    <location>
        <begin position="150"/>
        <end position="181"/>
    </location>
</feature>
<evidence type="ECO:0000256" key="6">
    <source>
        <dbReference type="ARBA" id="ARBA00022618"/>
    </source>
</evidence>
<dbReference type="FunFam" id="1.10.1070.11:FF:000002">
    <property type="entry name" value="Phosphatidylinositol 3-kinase catalytic subunit type 3"/>
    <property type="match status" value="1"/>
</dbReference>
<evidence type="ECO:0000259" key="19">
    <source>
        <dbReference type="PROSITE" id="PS51545"/>
    </source>
</evidence>
<dbReference type="SUPFAM" id="SSF48371">
    <property type="entry name" value="ARM repeat"/>
    <property type="match status" value="1"/>
</dbReference>
<organism evidence="21 22">
    <name type="scientific">Gopherus evgoodei</name>
    <name type="common">Goodes thornscrub tortoise</name>
    <dbReference type="NCBI Taxonomy" id="1825980"/>
    <lineage>
        <taxon>Eukaryota</taxon>
        <taxon>Metazoa</taxon>
        <taxon>Chordata</taxon>
        <taxon>Craniata</taxon>
        <taxon>Vertebrata</taxon>
        <taxon>Euteleostomi</taxon>
        <taxon>Archelosauria</taxon>
        <taxon>Testudinata</taxon>
        <taxon>Testudines</taxon>
        <taxon>Cryptodira</taxon>
        <taxon>Durocryptodira</taxon>
        <taxon>Testudinoidea</taxon>
        <taxon>Testudinidae</taxon>
        <taxon>Gopherus</taxon>
    </lineage>
</organism>
<dbReference type="InterPro" id="IPR008290">
    <property type="entry name" value="PI3K_Vps34"/>
</dbReference>
<dbReference type="InterPro" id="IPR036940">
    <property type="entry name" value="PI3/4_kinase_cat_sf"/>
</dbReference>
<keyword evidence="10 16" id="KW-0067">ATP-binding</keyword>
<dbReference type="Pfam" id="PF00613">
    <property type="entry name" value="PI3Ka"/>
    <property type="match status" value="1"/>
</dbReference>
<dbReference type="PROSITE" id="PS00915">
    <property type="entry name" value="PI3_4_KINASE_1"/>
    <property type="match status" value="1"/>
</dbReference>
<keyword evidence="12" id="KW-0443">Lipid metabolism</keyword>
<dbReference type="InterPro" id="IPR002420">
    <property type="entry name" value="PI3K-type_C2_dom"/>
</dbReference>
<evidence type="ECO:0000256" key="8">
    <source>
        <dbReference type="ARBA" id="ARBA00022741"/>
    </source>
</evidence>
<evidence type="ECO:0000313" key="21">
    <source>
        <dbReference type="Ensembl" id="ENSGEVP00005009264.1"/>
    </source>
</evidence>
<feature type="compositionally biased region" description="Basic and acidic residues" evidence="17">
    <location>
        <begin position="389"/>
        <end position="400"/>
    </location>
</feature>
<keyword evidence="11" id="KW-0072">Autophagy</keyword>
<dbReference type="InterPro" id="IPR015433">
    <property type="entry name" value="PI3/4_kinase"/>
</dbReference>
<dbReference type="GO" id="GO:0034272">
    <property type="term" value="C:phosphatidylinositol 3-kinase complex, class III, type II"/>
    <property type="evidence" value="ECO:0007669"/>
    <property type="project" value="TreeGrafter"/>
</dbReference>
<dbReference type="SMART" id="SM00145">
    <property type="entry name" value="PI3Ka"/>
    <property type="match status" value="1"/>
</dbReference>
<dbReference type="PANTHER" id="PTHR10048">
    <property type="entry name" value="PHOSPHATIDYLINOSITOL KINASE"/>
    <property type="match status" value="1"/>
</dbReference>
<dbReference type="GO" id="GO:0005524">
    <property type="term" value="F:ATP binding"/>
    <property type="evidence" value="ECO:0007669"/>
    <property type="project" value="UniProtKB-UniRule"/>
</dbReference>
<dbReference type="OrthoDB" id="67688at2759"/>
<dbReference type="InterPro" id="IPR035892">
    <property type="entry name" value="C2_domain_sf"/>
</dbReference>
<protein>
    <recommendedName>
        <fullName evidence="5 16">Phosphatidylinositol 3-kinase catalytic subunit type 3</fullName>
        <ecNumber evidence="4 16">2.7.1.137</ecNumber>
    </recommendedName>
</protein>
<reference evidence="21" key="1">
    <citation type="submission" date="2019-06" db="EMBL/GenBank/DDBJ databases">
        <title>G10K-VGP Goodes thornscrub tortoise genome, primary haplotype.</title>
        <authorList>
            <person name="Murphy B."/>
            <person name="Edwards T."/>
            <person name="Rhie A."/>
            <person name="Koren S."/>
            <person name="Phillippy A."/>
            <person name="Fedrigo O."/>
            <person name="Haase B."/>
            <person name="Mountcastle J."/>
            <person name="Lewin H."/>
            <person name="Damas J."/>
            <person name="Howe K."/>
            <person name="Formenti G."/>
            <person name="Myers G."/>
            <person name="Durbin R."/>
            <person name="Jarvis E.D."/>
        </authorList>
    </citation>
    <scope>NUCLEOTIDE SEQUENCE [LARGE SCALE GENOMIC DNA]</scope>
</reference>
<dbReference type="CDD" id="cd00870">
    <property type="entry name" value="PI3Ka_III"/>
    <property type="match status" value="1"/>
</dbReference>
<dbReference type="GO" id="GO:0030496">
    <property type="term" value="C:midbody"/>
    <property type="evidence" value="ECO:0007669"/>
    <property type="project" value="UniProtKB-SubCell"/>
</dbReference>
<evidence type="ECO:0000259" key="20">
    <source>
        <dbReference type="PROSITE" id="PS51547"/>
    </source>
</evidence>
<dbReference type="Gene3D" id="2.60.40.150">
    <property type="entry name" value="C2 domain"/>
    <property type="match status" value="1"/>
</dbReference>
<dbReference type="Gene3D" id="1.25.40.70">
    <property type="entry name" value="Phosphatidylinositol 3-kinase, accessory domain (PIK)"/>
    <property type="match status" value="1"/>
</dbReference>
<evidence type="ECO:0000256" key="1">
    <source>
        <dbReference type="ARBA" id="ARBA00001936"/>
    </source>
</evidence>
<dbReference type="PANTHER" id="PTHR10048:SF7">
    <property type="entry name" value="PHOSPHATIDYLINOSITOL 3-KINASE CATALYTIC SUBUNIT TYPE 3"/>
    <property type="match status" value="1"/>
</dbReference>
<feature type="domain" description="PI3K/PI4K catalytic" evidence="18">
    <location>
        <begin position="583"/>
        <end position="849"/>
    </location>
</feature>
<dbReference type="InterPro" id="IPR042236">
    <property type="entry name" value="PI3K_accessory_sf"/>
</dbReference>
<evidence type="ECO:0000256" key="2">
    <source>
        <dbReference type="ARBA" id="ARBA00004214"/>
    </source>
</evidence>
<accession>A0A8C4VYV2</accession>
<evidence type="ECO:0000256" key="3">
    <source>
        <dbReference type="ARBA" id="ARBA00006209"/>
    </source>
</evidence>
<evidence type="ECO:0000256" key="16">
    <source>
        <dbReference type="PIRNR" id="PIRNR000587"/>
    </source>
</evidence>
<dbReference type="GO" id="GO:0016303">
    <property type="term" value="F:1-phosphatidylinositol-3-kinase activity"/>
    <property type="evidence" value="ECO:0007669"/>
    <property type="project" value="UniProtKB-UniRule"/>
</dbReference>
<dbReference type="InterPro" id="IPR018936">
    <property type="entry name" value="PI3/4_kinase_CS"/>
</dbReference>
<dbReference type="Pfam" id="PF00792">
    <property type="entry name" value="PI3K_C2"/>
    <property type="match status" value="1"/>
</dbReference>
<evidence type="ECO:0000256" key="7">
    <source>
        <dbReference type="ARBA" id="ARBA00022679"/>
    </source>
</evidence>
<dbReference type="InterPro" id="IPR011009">
    <property type="entry name" value="Kinase-like_dom_sf"/>
</dbReference>
<dbReference type="PROSITE" id="PS50290">
    <property type="entry name" value="PI3_4_KINASE_3"/>
    <property type="match status" value="1"/>
</dbReference>
<dbReference type="InterPro" id="IPR000403">
    <property type="entry name" value="PI3/4_kinase_cat_dom"/>
</dbReference>
<dbReference type="FunFam" id="3.30.1010.10:FF:000002">
    <property type="entry name" value="Phosphatidylinositol 3-kinase catalytic subunit type 3"/>
    <property type="match status" value="1"/>
</dbReference>
<keyword evidence="7 16" id="KW-0808">Transferase</keyword>
<dbReference type="CDD" id="cd00896">
    <property type="entry name" value="PI3Kc_III"/>
    <property type="match status" value="1"/>
</dbReference>
<dbReference type="Gene3D" id="1.10.1070.11">
    <property type="entry name" value="Phosphatidylinositol 3-/4-kinase, catalytic domain"/>
    <property type="match status" value="1"/>
</dbReference>
<dbReference type="GeneTree" id="ENSGT00940000156943"/>
<feature type="domain" description="C2 PI3K-type" evidence="20">
    <location>
        <begin position="35"/>
        <end position="182"/>
    </location>
</feature>
<dbReference type="PROSITE" id="PS51547">
    <property type="entry name" value="C2_PI3K"/>
    <property type="match status" value="1"/>
</dbReference>
<dbReference type="GO" id="GO:0051301">
    <property type="term" value="P:cell division"/>
    <property type="evidence" value="ECO:0007669"/>
    <property type="project" value="UniProtKB-KW"/>
</dbReference>
<dbReference type="SUPFAM" id="SSF56112">
    <property type="entry name" value="Protein kinase-like (PK-like)"/>
    <property type="match status" value="1"/>
</dbReference>
<reference evidence="21" key="3">
    <citation type="submission" date="2025-09" db="UniProtKB">
        <authorList>
            <consortium name="Ensembl"/>
        </authorList>
    </citation>
    <scope>IDENTIFICATION</scope>
</reference>
<dbReference type="SMART" id="SM00146">
    <property type="entry name" value="PI3Kc"/>
    <property type="match status" value="1"/>
</dbReference>
<keyword evidence="9 16" id="KW-0418">Kinase</keyword>
<dbReference type="PROSITE" id="PS51545">
    <property type="entry name" value="PIK_HELICAL"/>
    <property type="match status" value="1"/>
</dbReference>
<keyword evidence="14" id="KW-0131">Cell cycle</keyword>
<dbReference type="GO" id="GO:0006897">
    <property type="term" value="P:endocytosis"/>
    <property type="evidence" value="ECO:0007669"/>
    <property type="project" value="TreeGrafter"/>
</dbReference>
<evidence type="ECO:0000256" key="14">
    <source>
        <dbReference type="ARBA" id="ARBA00023306"/>
    </source>
</evidence>
<evidence type="ECO:0000256" key="9">
    <source>
        <dbReference type="ARBA" id="ARBA00022777"/>
    </source>
</evidence>
<dbReference type="AlphaFoldDB" id="A0A8C4VYV2"/>
<feature type="compositionally biased region" description="Polar residues" evidence="17">
    <location>
        <begin position="156"/>
        <end position="170"/>
    </location>
</feature>
<gene>
    <name evidence="21" type="primary">PIK3C3</name>
</gene>
<dbReference type="GO" id="GO:0048015">
    <property type="term" value="P:phosphatidylinositol-mediated signaling"/>
    <property type="evidence" value="ECO:0007669"/>
    <property type="project" value="TreeGrafter"/>
</dbReference>
<dbReference type="InterPro" id="IPR016024">
    <property type="entry name" value="ARM-type_fold"/>
</dbReference>
<evidence type="ECO:0000256" key="5">
    <source>
        <dbReference type="ARBA" id="ARBA00019787"/>
    </source>
</evidence>
<dbReference type="PIRSF" id="PIRSF000587">
    <property type="entry name" value="PI3K_Vps34"/>
    <property type="match status" value="1"/>
</dbReference>
<sequence>MGEAEKFYYVYSCDLDINVQLKIGSLEGKREQKSYKAVLEDPMLKFSGLYQETCSDLYVTCQVFAEGKPLALPVRTSYKAFSTRWNWNEWLKLPVKYPDLPRNAQVALTIWDVYGPGKAVPVGGTTVSLFGKYGMFRQGMHDLKVWPNVEADGSEPTKTPGRTSSTLSEDQMSRLAKEPDKEHMEELTKSHRQGHMVKVDWLDRLTFREIEMINESEKRSSNFMYLMIEFRCVKCDDKEYGIVYYEKDGDESSPILTSSEIVKVPDPQLSMENLVESKHHKLARSLRSGPSDHDLKPNAATRDQLNALTKFLKCVNWDLPQEAKQALELLGKWKPMDVEDSLELLSSHFTNPTVRRYAVARLQQADDEDLLMYLLQLVQALKYENFDDIKNGLEPNKRDSQGSMSESMATSGTNAAEIDSSQIIASPLPPVSSPPPTSKTKESAESENLEQDLCTFLISRACKNSTLANYLYWYVIVECEDQDTQQRDPKTHEMYLNVMRRFSQALLKGDKSVRVMRSLLAAQQTFVDRLVHLMKAVQRESGNRKKKNERLQALLADNEKMNLSDVELIPLPLEPQVKIRGIIPETATLFKSALMPAQLFFKTEDGGKYPVIFKHGDDLRQDQLILQIISLMDKLLRKENLDLKLTPYKVLATSTKHGFMQFIQSVPVAEVLATEESIQNFFRKHAPSETGPNGISAEVMDTYVKSCAGYCVITYILGVGDRHLDNLLLTKTGKLFHIDFGYILGRDPKPLPPPMKLNKEMVEGMGGTQSEQYQEFRKQCYTAFLHLRRYSNLILNLFSLMVDANIPDIALEPDKTVKKVQDKFRLDLSDEEAVHYMQSLIDESVHALFAAVVEQIHKFAQYWRK</sequence>
<dbReference type="FunFam" id="2.60.40.150:FF:000043">
    <property type="entry name" value="Phosphatidylinositol 3-kinase catalytic subunit type 3"/>
    <property type="match status" value="1"/>
</dbReference>
<feature type="compositionally biased region" description="Polar residues" evidence="17">
    <location>
        <begin position="401"/>
        <end position="412"/>
    </location>
</feature>
<dbReference type="GO" id="GO:0005768">
    <property type="term" value="C:endosome"/>
    <property type="evidence" value="ECO:0007669"/>
    <property type="project" value="TreeGrafter"/>
</dbReference>
<proteinExistence type="inferred from homology"/>
<dbReference type="GO" id="GO:0034271">
    <property type="term" value="C:phosphatidylinositol 3-kinase complex, class III, type I"/>
    <property type="evidence" value="ECO:0007669"/>
    <property type="project" value="TreeGrafter"/>
</dbReference>
<feature type="compositionally biased region" description="Basic and acidic residues" evidence="17">
    <location>
        <begin position="171"/>
        <end position="181"/>
    </location>
</feature>
<dbReference type="CDD" id="cd08397">
    <property type="entry name" value="C2_PI3K_class_III"/>
    <property type="match status" value="1"/>
</dbReference>